<dbReference type="STRING" id="43989.cce_5211"/>
<evidence type="ECO:0000256" key="1">
    <source>
        <dbReference type="SAM" id="Coils"/>
    </source>
</evidence>
<dbReference type="KEGG" id="cyt:cce_5211"/>
<name>B1X346_CROS5</name>
<organism evidence="4 5">
    <name type="scientific">Crocosphaera subtropica (strain ATCC 51142 / BH68)</name>
    <name type="common">Cyanothece sp. (strain ATCC 51142)</name>
    <dbReference type="NCBI Taxonomy" id="43989"/>
    <lineage>
        <taxon>Bacteria</taxon>
        <taxon>Bacillati</taxon>
        <taxon>Cyanobacteriota</taxon>
        <taxon>Cyanophyceae</taxon>
        <taxon>Oscillatoriophycideae</taxon>
        <taxon>Chroococcales</taxon>
        <taxon>Aphanothecaceae</taxon>
        <taxon>Crocosphaera</taxon>
        <taxon>Crocosphaera subtropica</taxon>
    </lineage>
</organism>
<keyword evidence="5" id="KW-1185">Reference proteome</keyword>
<proteinExistence type="predicted"/>
<evidence type="ECO:0000313" key="4">
    <source>
        <dbReference type="EMBL" id="ACB54557.1"/>
    </source>
</evidence>
<dbReference type="AlphaFoldDB" id="B1X346"/>
<dbReference type="OrthoDB" id="415530at2"/>
<evidence type="ECO:0000313" key="5">
    <source>
        <dbReference type="Proteomes" id="UP000001203"/>
    </source>
</evidence>
<sequence>MTSLQQTQSLIHFCQREDLTSLRQEILVDYRDRIQACKRTKLTSHERQTLINWFIESLKAIDNEADIQALCEAEIALLEEGYPKSTIGSDILAKYRHAIEQAINDGDLPLTDHNSHRYTYHKHNTGEQAEAHEHYALTYLKYDPQTYKALRNQTTSINNERQDNLQPVPLHRYLEQIQKLIQTKNKDRLEYKLAIAIAGATGRRHTEVLTKGNFTLTNHPYLLHFEGQQKKKEGEPTNFDILTILPATQVIQAIIQFRKLPAVAKLQNFSSQSNEVKGFNVQVNRMVQKLFQETEIVPVIPGKNYVSIHRLRGVYGAIAVHFFCPEFRHEHRFLQNYLGHVLDEQVAPNSPATPHYFHYYLVDTEGNRLGNKGVKLAEFPLTDQRYYTDKAIITQPEPLNQSQDPQPETEIKEVPSFDFIDSEFDDELKRSLNLALSQMLSSDSYTVLIAALMAVTGRSPGELIKSGTFEASHDPFTVTFSPTGLGAKSTLKTLIDASFVVESVQKLRQHLDVQDLRYQTPSYIDNHCQPYVTQAIRAHLPFDNLDALIDFYRQTTRDYTVTEESEPSLISDDDTNRLLKIGQQLNLTGEPSQIIHGLLRWTTKQLRSLRETPPTEQTNDHDDSMKSQPRVIFGLDPMIQETLHNQAQTIALLTQQLARQDANPTQTYPQADKDDYETQIQQLQGQITKLQKDNESFSFQVTQLNKQVNDYQQENEKLKEKVSRFEAVKKVFLGEQIELPIDSDTTNSQTPQKTKTKTTSKTTRKKTRRTRGPKGAAKDKAQKVLDAVTQWNQQHPDQTWAINTCLLETSFGIHRQAAVEFQKEHQSEIEQLHSNSNVSNPRTHNRGKDSEQLKAFVLPLIED</sequence>
<dbReference type="Gene3D" id="6.10.140.1780">
    <property type="match status" value="1"/>
</dbReference>
<dbReference type="Pfam" id="PF16684">
    <property type="entry name" value="ResT-TelK_cat"/>
    <property type="match status" value="2"/>
</dbReference>
<accession>B1X346</accession>
<dbReference type="EMBL" id="CP000807">
    <property type="protein sequence ID" value="ACB54557.1"/>
    <property type="molecule type" value="Genomic_DNA"/>
</dbReference>
<feature type="compositionally biased region" description="Basic and acidic residues" evidence="2">
    <location>
        <begin position="822"/>
        <end position="831"/>
    </location>
</feature>
<feature type="region of interest" description="Disordered" evidence="2">
    <location>
        <begin position="742"/>
        <end position="781"/>
    </location>
</feature>
<reference evidence="4 5" key="1">
    <citation type="journal article" date="2008" name="Proc. Natl. Acad. Sci. U.S.A.">
        <title>The genome of Cyanothece 51142, a unicellular diazotrophic cyanobacterium important in the marine nitrogen cycle.</title>
        <authorList>
            <person name="Welsh E.A."/>
            <person name="Liberton M."/>
            <person name="Stoeckel J."/>
            <person name="Loh T."/>
            <person name="Elvitigala T."/>
            <person name="Wang C."/>
            <person name="Wollam A."/>
            <person name="Fulton R.S."/>
            <person name="Clifton S.W."/>
            <person name="Jacobs J.M."/>
            <person name="Aurora R."/>
            <person name="Ghosh B.K."/>
            <person name="Sherman L.A."/>
            <person name="Smith R.D."/>
            <person name="Wilson R.K."/>
            <person name="Pakrasi H.B."/>
        </authorList>
    </citation>
    <scope>NUCLEOTIDE SEQUENCE [LARGE SCALE GENOMIC DNA]</scope>
    <source>
        <strain evidence="5">ATCC 51142 / BH68</strain>
    </source>
</reference>
<dbReference type="InterPro" id="IPR038280">
    <property type="entry name" value="ResT/TelK_cat_sf"/>
</dbReference>
<feature type="coiled-coil region" evidence="1">
    <location>
        <begin position="673"/>
        <end position="728"/>
    </location>
</feature>
<dbReference type="Proteomes" id="UP000001203">
    <property type="component" value="Chromosome linear"/>
</dbReference>
<dbReference type="HOGENOM" id="CLU_362808_0_0_3"/>
<evidence type="ECO:0000259" key="3">
    <source>
        <dbReference type="Pfam" id="PF16684"/>
    </source>
</evidence>
<feature type="domain" description="Telomere resolvase ResT/TelK catalytic" evidence="3">
    <location>
        <begin position="436"/>
        <end position="536"/>
    </location>
</feature>
<feature type="compositionally biased region" description="Polar residues" evidence="2">
    <location>
        <begin position="832"/>
        <end position="842"/>
    </location>
</feature>
<dbReference type="InterPro" id="IPR032047">
    <property type="entry name" value="ResT/TelK_cat"/>
</dbReference>
<protein>
    <recommendedName>
        <fullName evidence="3">Telomere resolvase ResT/TelK catalytic domain-containing protein</fullName>
    </recommendedName>
</protein>
<feature type="compositionally biased region" description="Basic residues" evidence="2">
    <location>
        <begin position="754"/>
        <end position="772"/>
    </location>
</feature>
<evidence type="ECO:0000256" key="2">
    <source>
        <dbReference type="SAM" id="MobiDB-lite"/>
    </source>
</evidence>
<dbReference type="eggNOG" id="COG0582">
    <property type="taxonomic scope" value="Bacteria"/>
</dbReference>
<dbReference type="RefSeq" id="WP_009547583.1">
    <property type="nucleotide sequence ID" value="NC_010547.1"/>
</dbReference>
<dbReference type="Gene3D" id="1.10.443.30">
    <property type="entry name" value="Telomere resolvase"/>
    <property type="match status" value="2"/>
</dbReference>
<feature type="domain" description="Telomere resolvase ResT/TelK catalytic" evidence="3">
    <location>
        <begin position="164"/>
        <end position="359"/>
    </location>
</feature>
<gene>
    <name evidence="4" type="ordered locus">cce_5211</name>
</gene>
<feature type="region of interest" description="Disordered" evidence="2">
    <location>
        <begin position="822"/>
        <end position="851"/>
    </location>
</feature>
<keyword evidence="1" id="KW-0175">Coiled coil</keyword>